<dbReference type="AlphaFoldDB" id="A0AA40X3S5"/>
<proteinExistence type="inferred from homology"/>
<evidence type="ECO:0000313" key="5">
    <source>
        <dbReference type="EMBL" id="MBF6638171.1"/>
    </source>
</evidence>
<dbReference type="EC" id="3.1.1.-" evidence="3"/>
<comment type="similarity">
    <text evidence="1 3">Belongs to the type-B carboxylesterase/lipase family.</text>
</comment>
<dbReference type="PANTHER" id="PTHR11559">
    <property type="entry name" value="CARBOXYLESTERASE"/>
    <property type="match status" value="1"/>
</dbReference>
<protein>
    <recommendedName>
        <fullName evidence="3">Carboxylic ester hydrolase</fullName>
        <ecNumber evidence="3">3.1.1.-</ecNumber>
    </recommendedName>
</protein>
<reference evidence="5" key="1">
    <citation type="submission" date="2020-11" db="EMBL/GenBank/DDBJ databases">
        <authorList>
            <person name="Lee S.D."/>
        </authorList>
    </citation>
    <scope>NUCLEOTIDE SEQUENCE</scope>
    <source>
        <strain evidence="5">SAP-2</strain>
    </source>
</reference>
<keyword evidence="2 3" id="KW-0378">Hydrolase</keyword>
<feature type="domain" description="Carboxylesterase type B" evidence="4">
    <location>
        <begin position="13"/>
        <end position="491"/>
    </location>
</feature>
<comment type="caution">
    <text evidence="5">The sequence shown here is derived from an EMBL/GenBank/DDBJ whole genome shotgun (WGS) entry which is preliminary data.</text>
</comment>
<dbReference type="InterPro" id="IPR029058">
    <property type="entry name" value="AB_hydrolase_fold"/>
</dbReference>
<dbReference type="SUPFAM" id="SSF53474">
    <property type="entry name" value="alpha/beta-Hydrolases"/>
    <property type="match status" value="1"/>
</dbReference>
<evidence type="ECO:0000256" key="3">
    <source>
        <dbReference type="RuleBase" id="RU361235"/>
    </source>
</evidence>
<sequence>MPNQQFLSNNVPPLVSTDAGIVAGEWEDGIATFKGIPFAAPPVGELRWRAPQPAEKWQGVKDARLFGQSSWQSREYCTAVGGGDPGVFSEDCLYLNVWTTLPSSEQKKPVMVWIHGGGYTIGSGGLSPYIGAPLASRGVVLVTLNYRLGHLGFFAHPALDAEYPAGEVVNNFALLDQIAALKWVQDNIAAFGGDPDNVTIFGESSGARSVLSLFASPLAEGLFQKGIAQSAYTLPDTSRRQALGRGESLAQHFGLAHATAEQLRELPADSFWSLVKNLSIAPVPIAGDSVLPTPMMDIFRTGKQRPLPLIIGSNSDEASVLSYFDIDVASVVKRVRKQHPLGLRLIKWLYSGVKDDGELGRQISRDMAFTTMGYVAMLAQHKAGAPGWRYYFDYVSENARTLCPNGTWHGSEIPYVMNNMHLIESSLVIEGGYTPQDKAFAEVVSEYWLNFARHAVGQSTHIEGDIHWPVWKPRGDKTLRFGHHGQVGLKVEQRFMRLRLRLFRLLMTKLVKLD</sequence>
<dbReference type="Pfam" id="PF00135">
    <property type="entry name" value="COesterase"/>
    <property type="match status" value="1"/>
</dbReference>
<dbReference type="InterPro" id="IPR050309">
    <property type="entry name" value="Type-B_Carboxylest/Lipase"/>
</dbReference>
<evidence type="ECO:0000256" key="1">
    <source>
        <dbReference type="ARBA" id="ARBA00005964"/>
    </source>
</evidence>
<dbReference type="PROSITE" id="PS00122">
    <property type="entry name" value="CARBOXYLESTERASE_B_1"/>
    <property type="match status" value="1"/>
</dbReference>
<dbReference type="Proteomes" id="UP000705283">
    <property type="component" value="Unassembled WGS sequence"/>
</dbReference>
<gene>
    <name evidence="5" type="ORF">ITX54_16015</name>
</gene>
<dbReference type="RefSeq" id="WP_194978373.1">
    <property type="nucleotide sequence ID" value="NZ_JADMKS010000006.1"/>
</dbReference>
<reference evidence="5" key="2">
    <citation type="submission" date="2022-09" db="EMBL/GenBank/DDBJ databases">
        <title>Rouxiella aceris sp. nov., isolated from tree sap and emended description of the genus Rhouxiella.</title>
        <authorList>
            <person name="Kim I.S."/>
        </authorList>
    </citation>
    <scope>NUCLEOTIDE SEQUENCE</scope>
    <source>
        <strain evidence="5">SAP-2</strain>
    </source>
</reference>
<evidence type="ECO:0000256" key="2">
    <source>
        <dbReference type="ARBA" id="ARBA00022801"/>
    </source>
</evidence>
<dbReference type="GO" id="GO:0016787">
    <property type="term" value="F:hydrolase activity"/>
    <property type="evidence" value="ECO:0007669"/>
    <property type="project" value="UniProtKB-KW"/>
</dbReference>
<dbReference type="InterPro" id="IPR019826">
    <property type="entry name" value="Carboxylesterase_B_AS"/>
</dbReference>
<organism evidence="5 6">
    <name type="scientific">Rouxiella silvae</name>
    <dbReference type="NCBI Taxonomy" id="1646373"/>
    <lineage>
        <taxon>Bacteria</taxon>
        <taxon>Pseudomonadati</taxon>
        <taxon>Pseudomonadota</taxon>
        <taxon>Gammaproteobacteria</taxon>
        <taxon>Enterobacterales</taxon>
        <taxon>Yersiniaceae</taxon>
        <taxon>Rouxiella</taxon>
    </lineage>
</organism>
<evidence type="ECO:0000313" key="6">
    <source>
        <dbReference type="Proteomes" id="UP000705283"/>
    </source>
</evidence>
<dbReference type="InterPro" id="IPR002018">
    <property type="entry name" value="CarbesteraseB"/>
</dbReference>
<evidence type="ECO:0000259" key="4">
    <source>
        <dbReference type="Pfam" id="PF00135"/>
    </source>
</evidence>
<accession>A0AA40X3S5</accession>
<name>A0AA40X3S5_9GAMM</name>
<dbReference type="EMBL" id="JADMKS010000006">
    <property type="protein sequence ID" value="MBF6638171.1"/>
    <property type="molecule type" value="Genomic_DNA"/>
</dbReference>
<dbReference type="Gene3D" id="3.40.50.1820">
    <property type="entry name" value="alpha/beta hydrolase"/>
    <property type="match status" value="1"/>
</dbReference>